<dbReference type="AlphaFoldDB" id="A0A1H2AHP1"/>
<evidence type="ECO:0000256" key="2">
    <source>
        <dbReference type="ARBA" id="ARBA00023315"/>
    </source>
</evidence>
<dbReference type="PANTHER" id="PTHR43877:SF2">
    <property type="entry name" value="AMINOALKYLPHOSPHONATE N-ACETYLTRANSFERASE-RELATED"/>
    <property type="match status" value="1"/>
</dbReference>
<dbReference type="InterPro" id="IPR016181">
    <property type="entry name" value="Acyl_CoA_acyltransferase"/>
</dbReference>
<dbReference type="SUPFAM" id="SSF55729">
    <property type="entry name" value="Acyl-CoA N-acyltransferases (Nat)"/>
    <property type="match status" value="1"/>
</dbReference>
<dbReference type="STRING" id="630515.SAMN04489812_5941"/>
<organism evidence="4 5">
    <name type="scientific">Microlunatus soli</name>
    <dbReference type="NCBI Taxonomy" id="630515"/>
    <lineage>
        <taxon>Bacteria</taxon>
        <taxon>Bacillati</taxon>
        <taxon>Actinomycetota</taxon>
        <taxon>Actinomycetes</taxon>
        <taxon>Propionibacteriales</taxon>
        <taxon>Propionibacteriaceae</taxon>
        <taxon>Microlunatus</taxon>
    </lineage>
</organism>
<dbReference type="Pfam" id="PF00583">
    <property type="entry name" value="Acetyltransf_1"/>
    <property type="match status" value="1"/>
</dbReference>
<evidence type="ECO:0000313" key="4">
    <source>
        <dbReference type="EMBL" id="SDT45369.1"/>
    </source>
</evidence>
<dbReference type="InterPro" id="IPR050832">
    <property type="entry name" value="Bact_Acetyltransf"/>
</dbReference>
<name>A0A1H2AHP1_9ACTN</name>
<reference evidence="4 5" key="1">
    <citation type="submission" date="2016-10" db="EMBL/GenBank/DDBJ databases">
        <authorList>
            <person name="de Groot N.N."/>
        </authorList>
    </citation>
    <scope>NUCLEOTIDE SEQUENCE [LARGE SCALE GENOMIC DNA]</scope>
    <source>
        <strain evidence="4 5">DSM 21800</strain>
    </source>
</reference>
<dbReference type="GO" id="GO:0016747">
    <property type="term" value="F:acyltransferase activity, transferring groups other than amino-acyl groups"/>
    <property type="evidence" value="ECO:0007669"/>
    <property type="project" value="InterPro"/>
</dbReference>
<evidence type="ECO:0000313" key="5">
    <source>
        <dbReference type="Proteomes" id="UP000199103"/>
    </source>
</evidence>
<keyword evidence="5" id="KW-1185">Reference proteome</keyword>
<dbReference type="CDD" id="cd04301">
    <property type="entry name" value="NAT_SF"/>
    <property type="match status" value="1"/>
</dbReference>
<dbReference type="PANTHER" id="PTHR43877">
    <property type="entry name" value="AMINOALKYLPHOSPHONATE N-ACETYLTRANSFERASE-RELATED-RELATED"/>
    <property type="match status" value="1"/>
</dbReference>
<dbReference type="Proteomes" id="UP000199103">
    <property type="component" value="Chromosome I"/>
</dbReference>
<sequence>MTRVRTIDAEGCRFRAASPADDDHVLGLMTEYMTWALATFEQTFGYPMGGDPGHTPESLRRFRPPSGLIALAEVGGLPVGVAALRTNDDGVVEIKRMFVRPTHRGTGIGAGLLDWLLDRCSDQFGARIVRLDSNRFMTAAHRLYESRGFTERDRYPGSEIPPELQDLWRFYELPLTPATGDDR</sequence>
<proteinExistence type="predicted"/>
<accession>A0A1H2AHP1</accession>
<protein>
    <submittedName>
        <fullName evidence="4">Acetyltransferase (GNAT) family protein</fullName>
    </submittedName>
</protein>
<keyword evidence="2" id="KW-0012">Acyltransferase</keyword>
<dbReference type="Gene3D" id="3.40.630.30">
    <property type="match status" value="1"/>
</dbReference>
<gene>
    <name evidence="4" type="ORF">SAMN04489812_5941</name>
</gene>
<dbReference type="OrthoDB" id="70840at2"/>
<feature type="domain" description="N-acetyltransferase" evidence="3">
    <location>
        <begin position="12"/>
        <end position="174"/>
    </location>
</feature>
<evidence type="ECO:0000259" key="3">
    <source>
        <dbReference type="PROSITE" id="PS51186"/>
    </source>
</evidence>
<keyword evidence="1 4" id="KW-0808">Transferase</keyword>
<evidence type="ECO:0000256" key="1">
    <source>
        <dbReference type="ARBA" id="ARBA00022679"/>
    </source>
</evidence>
<dbReference type="EMBL" id="LT629772">
    <property type="protein sequence ID" value="SDT45369.1"/>
    <property type="molecule type" value="Genomic_DNA"/>
</dbReference>
<dbReference type="PROSITE" id="PS51186">
    <property type="entry name" value="GNAT"/>
    <property type="match status" value="1"/>
</dbReference>
<dbReference type="InterPro" id="IPR000182">
    <property type="entry name" value="GNAT_dom"/>
</dbReference>
<dbReference type="RefSeq" id="WP_157683859.1">
    <property type="nucleotide sequence ID" value="NZ_LT629772.1"/>
</dbReference>